<evidence type="ECO:0000313" key="10">
    <source>
        <dbReference type="EMBL" id="CAF4150373.1"/>
    </source>
</evidence>
<organism evidence="2 12">
    <name type="scientific">Rotaria magnacalcarata</name>
    <dbReference type="NCBI Taxonomy" id="392030"/>
    <lineage>
        <taxon>Eukaryota</taxon>
        <taxon>Metazoa</taxon>
        <taxon>Spiralia</taxon>
        <taxon>Gnathifera</taxon>
        <taxon>Rotifera</taxon>
        <taxon>Eurotatoria</taxon>
        <taxon>Bdelloidea</taxon>
        <taxon>Philodinida</taxon>
        <taxon>Philodinidae</taxon>
        <taxon>Rotaria</taxon>
    </lineage>
</organism>
<sequence length="131" mass="15092">MSTLIVSRNTMSNNTSRPSTPLRRRCLGSLQCNMTYNVNIEQKLLDSIDRLKDSTDSSTQLLLRLYHHKSVRLNDQPEKLYSFQQEIYSSLHRLHPTIVTSSTLKQENRLCIIPEPIVTGRSAQATIRKLH</sequence>
<feature type="compositionally biased region" description="Polar residues" evidence="1">
    <location>
        <begin position="1"/>
        <end position="19"/>
    </location>
</feature>
<dbReference type="Proteomes" id="UP000663842">
    <property type="component" value="Unassembled WGS sequence"/>
</dbReference>
<dbReference type="Proteomes" id="UP000663887">
    <property type="component" value="Unassembled WGS sequence"/>
</dbReference>
<reference evidence="2" key="1">
    <citation type="submission" date="2021-02" db="EMBL/GenBank/DDBJ databases">
        <authorList>
            <person name="Nowell W R."/>
        </authorList>
    </citation>
    <scope>NUCLEOTIDE SEQUENCE</scope>
</reference>
<dbReference type="OrthoDB" id="9993481at2759"/>
<dbReference type="EMBL" id="CAJNOW010019169">
    <property type="protein sequence ID" value="CAF1670860.1"/>
    <property type="molecule type" value="Genomic_DNA"/>
</dbReference>
<dbReference type="Proteomes" id="UP000681967">
    <property type="component" value="Unassembled WGS sequence"/>
</dbReference>
<evidence type="ECO:0000313" key="7">
    <source>
        <dbReference type="EMBL" id="CAF3800524.1"/>
    </source>
</evidence>
<dbReference type="Proteomes" id="UP000663855">
    <property type="component" value="Unassembled WGS sequence"/>
</dbReference>
<protein>
    <submittedName>
        <fullName evidence="2">Uncharacterized protein</fullName>
    </submittedName>
</protein>
<dbReference type="EMBL" id="CAJOBH010009839">
    <property type="protein sequence ID" value="CAF4150373.1"/>
    <property type="molecule type" value="Genomic_DNA"/>
</dbReference>
<dbReference type="EMBL" id="CAJNRF010009426">
    <property type="protein sequence ID" value="CAF2109807.1"/>
    <property type="molecule type" value="Genomic_DNA"/>
</dbReference>
<evidence type="ECO:0000313" key="8">
    <source>
        <dbReference type="EMBL" id="CAF3848730.1"/>
    </source>
</evidence>
<gene>
    <name evidence="10" type="ORF">BYL167_LOCUS21500</name>
    <name evidence="2" type="ORF">CJN711_LOCUS27730</name>
    <name evidence="9" type="ORF">GIL414_LOCUS12620</name>
    <name evidence="3" type="ORF">KQP761_LOCUS34216</name>
    <name evidence="4" type="ORF">MBJ925_LOCUS1374</name>
    <name evidence="8" type="ORF">OVN521_LOCUS6723</name>
    <name evidence="11" type="ORF">SMN809_LOCUS48101</name>
    <name evidence="7" type="ORF">UXM345_LOCUS4780</name>
    <name evidence="5" type="ORF">WKI299_LOCUS22054</name>
    <name evidence="6" type="ORF">XDN619_LOCUS30110</name>
</gene>
<dbReference type="AlphaFoldDB" id="A0A815TUJ1"/>
<feature type="region of interest" description="Disordered" evidence="1">
    <location>
        <begin position="1"/>
        <end position="20"/>
    </location>
</feature>
<comment type="caution">
    <text evidence="2">The sequence shown here is derived from an EMBL/GenBank/DDBJ whole genome shotgun (WGS) entry which is preliminary data.</text>
</comment>
<evidence type="ECO:0000313" key="9">
    <source>
        <dbReference type="EMBL" id="CAF4016617.1"/>
    </source>
</evidence>
<dbReference type="EMBL" id="CAJNRG010014935">
    <property type="protein sequence ID" value="CAF2158671.1"/>
    <property type="molecule type" value="Genomic_DNA"/>
</dbReference>
<evidence type="ECO:0000313" key="2">
    <source>
        <dbReference type="EMBL" id="CAF1509705.1"/>
    </source>
</evidence>
<evidence type="ECO:0000313" key="12">
    <source>
        <dbReference type="Proteomes" id="UP000663855"/>
    </source>
</evidence>
<dbReference type="Proteomes" id="UP000663834">
    <property type="component" value="Unassembled WGS sequence"/>
</dbReference>
<evidence type="ECO:0000256" key="1">
    <source>
        <dbReference type="SAM" id="MobiDB-lite"/>
    </source>
</evidence>
<name>A0A815TUJ1_9BILA</name>
<dbReference type="Proteomes" id="UP000663824">
    <property type="component" value="Unassembled WGS sequence"/>
</dbReference>
<evidence type="ECO:0000313" key="11">
    <source>
        <dbReference type="EMBL" id="CAF4822461.1"/>
    </source>
</evidence>
<evidence type="ECO:0000313" key="4">
    <source>
        <dbReference type="EMBL" id="CAF1917163.1"/>
    </source>
</evidence>
<accession>A0A815TUJ1</accession>
<evidence type="ECO:0000313" key="6">
    <source>
        <dbReference type="EMBL" id="CAF2158671.1"/>
    </source>
</evidence>
<dbReference type="EMBL" id="CAJNRE010000086">
    <property type="protein sequence ID" value="CAF1917163.1"/>
    <property type="molecule type" value="Genomic_DNA"/>
</dbReference>
<dbReference type="Proteomes" id="UP000663856">
    <property type="component" value="Unassembled WGS sequence"/>
</dbReference>
<proteinExistence type="predicted"/>
<dbReference type="EMBL" id="CAJOBG010000713">
    <property type="protein sequence ID" value="CAF3848730.1"/>
    <property type="molecule type" value="Genomic_DNA"/>
</dbReference>
<dbReference type="Proteomes" id="UP000681720">
    <property type="component" value="Unassembled WGS sequence"/>
</dbReference>
<evidence type="ECO:0000313" key="13">
    <source>
        <dbReference type="Proteomes" id="UP000663866"/>
    </source>
</evidence>
<dbReference type="EMBL" id="CAJNOV010013136">
    <property type="protein sequence ID" value="CAF1509705.1"/>
    <property type="molecule type" value="Genomic_DNA"/>
</dbReference>
<dbReference type="EMBL" id="CAJOBF010000337">
    <property type="protein sequence ID" value="CAF3800524.1"/>
    <property type="molecule type" value="Genomic_DNA"/>
</dbReference>
<dbReference type="Proteomes" id="UP000663866">
    <property type="component" value="Unassembled WGS sequence"/>
</dbReference>
<evidence type="ECO:0000313" key="3">
    <source>
        <dbReference type="EMBL" id="CAF1670860.1"/>
    </source>
</evidence>
<dbReference type="Proteomes" id="UP000676336">
    <property type="component" value="Unassembled WGS sequence"/>
</dbReference>
<dbReference type="EMBL" id="CAJOBJ010004953">
    <property type="protein sequence ID" value="CAF4016617.1"/>
    <property type="molecule type" value="Genomic_DNA"/>
</dbReference>
<evidence type="ECO:0000313" key="5">
    <source>
        <dbReference type="EMBL" id="CAF2109807.1"/>
    </source>
</evidence>
<dbReference type="EMBL" id="CAJOBI010153803">
    <property type="protein sequence ID" value="CAF4822461.1"/>
    <property type="molecule type" value="Genomic_DNA"/>
</dbReference>
<keyword evidence="13" id="KW-1185">Reference proteome</keyword>